<evidence type="ECO:0000256" key="1">
    <source>
        <dbReference type="ARBA" id="ARBA00004429"/>
    </source>
</evidence>
<keyword evidence="5 9" id="KW-0997">Cell inner membrane</keyword>
<dbReference type="GO" id="GO:0042910">
    <property type="term" value="F:xenobiotic transmembrane transporter activity"/>
    <property type="evidence" value="ECO:0007669"/>
    <property type="project" value="TreeGrafter"/>
</dbReference>
<feature type="transmembrane region" description="Helical" evidence="9">
    <location>
        <begin position="471"/>
        <end position="498"/>
    </location>
</feature>
<name>C5BUC1_TERTT</name>
<dbReference type="KEGG" id="ttu:TERTU_4064"/>
<dbReference type="STRING" id="377629.TERTU_4064"/>
<keyword evidence="4" id="KW-1003">Cell membrane</keyword>
<keyword evidence="3 9" id="KW-0813">Transport</keyword>
<dbReference type="RefSeq" id="WP_015817325.1">
    <property type="nucleotide sequence ID" value="NC_012997.1"/>
</dbReference>
<dbReference type="SUPFAM" id="SSF82714">
    <property type="entry name" value="Multidrug efflux transporter AcrB TolC docking domain, DN and DC subdomains"/>
    <property type="match status" value="2"/>
</dbReference>
<accession>C5BUC1</accession>
<keyword evidence="7 9" id="KW-1133">Transmembrane helix</keyword>
<keyword evidence="8 9" id="KW-0472">Membrane</keyword>
<dbReference type="HOGENOM" id="CLU_002755_0_1_6"/>
<evidence type="ECO:0000256" key="6">
    <source>
        <dbReference type="ARBA" id="ARBA00022692"/>
    </source>
</evidence>
<dbReference type="FunFam" id="1.20.1640.10:FF:000001">
    <property type="entry name" value="Efflux pump membrane transporter"/>
    <property type="match status" value="1"/>
</dbReference>
<evidence type="ECO:0000256" key="7">
    <source>
        <dbReference type="ARBA" id="ARBA00022989"/>
    </source>
</evidence>
<dbReference type="AlphaFoldDB" id="C5BUC1"/>
<feature type="transmembrane region" description="Helical" evidence="9">
    <location>
        <begin position="869"/>
        <end position="887"/>
    </location>
</feature>
<dbReference type="OrthoDB" id="9757904at2"/>
<dbReference type="EMBL" id="CP001614">
    <property type="protein sequence ID" value="ACR11213.1"/>
    <property type="molecule type" value="Genomic_DNA"/>
</dbReference>
<comment type="similarity">
    <text evidence="2 9">Belongs to the resistance-nodulation-cell division (RND) (TC 2.A.6) family.</text>
</comment>
<evidence type="ECO:0000256" key="8">
    <source>
        <dbReference type="ARBA" id="ARBA00023136"/>
    </source>
</evidence>
<dbReference type="NCBIfam" id="NF000282">
    <property type="entry name" value="RND_permease_1"/>
    <property type="match status" value="1"/>
</dbReference>
<dbReference type="InterPro" id="IPR027463">
    <property type="entry name" value="AcrB_DN_DC_subdom"/>
</dbReference>
<dbReference type="InterPro" id="IPR001036">
    <property type="entry name" value="Acrflvin-R"/>
</dbReference>
<feature type="transmembrane region" description="Helical" evidence="9">
    <location>
        <begin position="12"/>
        <end position="31"/>
    </location>
</feature>
<dbReference type="PANTHER" id="PTHR32063:SF32">
    <property type="entry name" value="AMINOGLYCOSIDE EFFLUX PUMP-RELATED"/>
    <property type="match status" value="1"/>
</dbReference>
<dbReference type="Pfam" id="PF00873">
    <property type="entry name" value="ACR_tran"/>
    <property type="match status" value="1"/>
</dbReference>
<feature type="transmembrane region" description="Helical" evidence="9">
    <location>
        <begin position="396"/>
        <end position="417"/>
    </location>
</feature>
<feature type="transmembrane region" description="Helical" evidence="9">
    <location>
        <begin position="997"/>
        <end position="1023"/>
    </location>
</feature>
<dbReference type="Gene3D" id="3.30.70.1320">
    <property type="entry name" value="Multidrug efflux transporter AcrB pore domain like"/>
    <property type="match status" value="1"/>
</dbReference>
<feature type="transmembrane region" description="Helical" evidence="9">
    <location>
        <begin position="536"/>
        <end position="553"/>
    </location>
</feature>
<dbReference type="PRINTS" id="PR00702">
    <property type="entry name" value="ACRIFLAVINRP"/>
</dbReference>
<evidence type="ECO:0000256" key="2">
    <source>
        <dbReference type="ARBA" id="ARBA00010942"/>
    </source>
</evidence>
<dbReference type="SUPFAM" id="SSF82866">
    <property type="entry name" value="Multidrug efflux transporter AcrB transmembrane domain"/>
    <property type="match status" value="2"/>
</dbReference>
<dbReference type="GO" id="GO:0009636">
    <property type="term" value="P:response to toxic substance"/>
    <property type="evidence" value="ECO:0007669"/>
    <property type="project" value="UniProtKB-ARBA"/>
</dbReference>
<feature type="transmembrane region" description="Helical" evidence="9">
    <location>
        <begin position="969"/>
        <end position="991"/>
    </location>
</feature>
<organism evidence="10 11">
    <name type="scientific">Teredinibacter turnerae (strain ATCC 39867 / T7901)</name>
    <dbReference type="NCBI Taxonomy" id="377629"/>
    <lineage>
        <taxon>Bacteria</taxon>
        <taxon>Pseudomonadati</taxon>
        <taxon>Pseudomonadota</taxon>
        <taxon>Gammaproteobacteria</taxon>
        <taxon>Cellvibrionales</taxon>
        <taxon>Cellvibrionaceae</taxon>
        <taxon>Teredinibacter</taxon>
    </lineage>
</organism>
<evidence type="ECO:0000256" key="9">
    <source>
        <dbReference type="RuleBase" id="RU364070"/>
    </source>
</evidence>
<feature type="transmembrane region" description="Helical" evidence="9">
    <location>
        <begin position="438"/>
        <end position="459"/>
    </location>
</feature>
<dbReference type="Gene3D" id="3.30.70.1430">
    <property type="entry name" value="Multidrug efflux transporter AcrB pore domain"/>
    <property type="match status" value="2"/>
</dbReference>
<dbReference type="InterPro" id="IPR004764">
    <property type="entry name" value="MdtF-like"/>
</dbReference>
<evidence type="ECO:0000256" key="5">
    <source>
        <dbReference type="ARBA" id="ARBA00022519"/>
    </source>
</evidence>
<dbReference type="Gene3D" id="3.30.2090.10">
    <property type="entry name" value="Multidrug efflux transporter AcrB TolC docking domain, DN and DC subdomains"/>
    <property type="match status" value="2"/>
</dbReference>
<protein>
    <recommendedName>
        <fullName evidence="9">Efflux pump membrane transporter</fullName>
    </recommendedName>
</protein>
<dbReference type="Proteomes" id="UP000009080">
    <property type="component" value="Chromosome"/>
</dbReference>
<keyword evidence="6 9" id="KW-0812">Transmembrane</keyword>
<evidence type="ECO:0000313" key="11">
    <source>
        <dbReference type="Proteomes" id="UP000009080"/>
    </source>
</evidence>
<proteinExistence type="inferred from homology"/>
<evidence type="ECO:0000313" key="10">
    <source>
        <dbReference type="EMBL" id="ACR11213.1"/>
    </source>
</evidence>
<evidence type="ECO:0000256" key="4">
    <source>
        <dbReference type="ARBA" id="ARBA00022475"/>
    </source>
</evidence>
<sequence>MIARIFVQRPVLAGVFAIALMLLGGIALRFLPVSQYPNISPPMVLVEAVYPGASAKVVENSVTQILEQSLKGLDGLLYFDSVSTSDGVVELTLVFDLNTDVEVAQVRVQNKVNQISYRLPAQVQQRGITVNSLQNSFLMVAVFHDASGRLSDSDIANWISSSMEDPLSRLPGVGAIRNFGAPYAMRIWLDPHQLAAHQLMPSDVEEAIYAQNTEVPVGELGARPHREGQQLNVTVTAMSRLQSVDDFASIVLKTRAQGDVVRLGDVARIEIGRESYASTSRLNGKPASGLAMMMAPGANAMATASAVKNRIAQLRHTFPAGVDVFYPEDASRFVKRSIRDVLRTLAEALVLVVLVMYLFLQNWRVTLIPTLTIPIVLLGTCCVIALLGYSLNTLNLFAMVLAIGLLVDDAIVVVEHVERTMMQEKLDARSATLKSMQHMTRVLIGIALVLAAVFLPMAAFPGSVGVIYRQFSVTLVTAMALSAVVALTLTPALCAALLKPADGHKRNPVTRAFNRLFSVMKLRYHHRVTALLKRPLRFSAIYLVLLGSTWWAYQSLPTAFIPEDDQGTVMVRYALPEGASYTRTRELVRTVENYFMQHEAKNIAGIYTVSGFSFSGSGQNAGIGFVPLKDWSQRQGQENSAQAIAARANRALADLVEGKVFAMVLPPIDGLGDTNGFEFWLQDVAGRGREALVADAWQLVNSLTNEPDIMFADADGGESSPNLNIHIDQQKASAMGLNLHTINQTLSTAWGGRYVNDFVYDGQLRKVFIQADAPFRSAPENINDWQVRNNLGEMVPFSAFTAQQWESGPGQISRFNGLPAVRITGAAAPGASSGRIMERIETLAATLPGTNYEWSGLSYQDKISSGSATLLYTVSILFVFLCLAALYESWSIPLAILLVIPLGVLGAVVLVMLSGQSNDIFFQIGVLTSIGLSARNGILIVEFAEHAIQRGGSAFHATRKAASLRLRPILMTSLSFGAGVVPLIVATGPAANAQHAIGLAVLGGVITATLLTIFYVPLAYLAICRIRGWLSSSTQPINPVASEGVPL</sequence>
<dbReference type="eggNOG" id="COG0841">
    <property type="taxonomic scope" value="Bacteria"/>
</dbReference>
<dbReference type="Gene3D" id="1.20.1640.10">
    <property type="entry name" value="Multidrug efflux transporter AcrB transmembrane domain"/>
    <property type="match status" value="2"/>
</dbReference>
<comment type="subcellular location">
    <subcellularLocation>
        <location evidence="1 9">Cell inner membrane</location>
        <topology evidence="1 9">Multi-pass membrane protein</topology>
    </subcellularLocation>
</comment>
<feature type="transmembrane region" description="Helical" evidence="9">
    <location>
        <begin position="894"/>
        <end position="914"/>
    </location>
</feature>
<dbReference type="GO" id="GO:0015562">
    <property type="term" value="F:efflux transmembrane transporter activity"/>
    <property type="evidence" value="ECO:0007669"/>
    <property type="project" value="InterPro"/>
</dbReference>
<dbReference type="SUPFAM" id="SSF82693">
    <property type="entry name" value="Multidrug efflux transporter AcrB pore domain, PN1, PN2, PC1 and PC2 subdomains"/>
    <property type="match status" value="3"/>
</dbReference>
<dbReference type="PANTHER" id="PTHR32063">
    <property type="match status" value="1"/>
</dbReference>
<reference evidence="10 11" key="1">
    <citation type="journal article" date="2009" name="PLoS ONE">
        <title>The complete genome of Teredinibacter turnerae T7901: an intracellular endosymbiont of marine wood-boring bivalves (shipworms).</title>
        <authorList>
            <person name="Yang J.C."/>
            <person name="Madupu R."/>
            <person name="Durkin A.S."/>
            <person name="Ekborg N.A."/>
            <person name="Pedamallu C.S."/>
            <person name="Hostetler J.B."/>
            <person name="Radune D."/>
            <person name="Toms B.S."/>
            <person name="Henrissat B."/>
            <person name="Coutinho P.M."/>
            <person name="Schwarz S."/>
            <person name="Field L."/>
            <person name="Trindade-Silva A.E."/>
            <person name="Soares C.A.G."/>
            <person name="Elshahawi S."/>
            <person name="Hanora A."/>
            <person name="Schmidt E.W."/>
            <person name="Haygood M.G."/>
            <person name="Posfai J."/>
            <person name="Benner J."/>
            <person name="Madinger C."/>
            <person name="Nove J."/>
            <person name="Anton B."/>
            <person name="Chaudhary K."/>
            <person name="Foster J."/>
            <person name="Holman A."/>
            <person name="Kumar S."/>
            <person name="Lessard P.A."/>
            <person name="Luyten Y.A."/>
            <person name="Slatko B."/>
            <person name="Wood N."/>
            <person name="Wu B."/>
            <person name="Teplitski M."/>
            <person name="Mougous J.D."/>
            <person name="Ward N."/>
            <person name="Eisen J.A."/>
            <person name="Badger J.H."/>
            <person name="Distel D.L."/>
        </authorList>
    </citation>
    <scope>NUCLEOTIDE SEQUENCE [LARGE SCALE GENOMIC DNA]</scope>
    <source>
        <strain evidence="11">ATCC 39867 / T7901</strain>
    </source>
</reference>
<feature type="transmembrane region" description="Helical" evidence="9">
    <location>
        <begin position="341"/>
        <end position="360"/>
    </location>
</feature>
<dbReference type="Gene3D" id="3.30.70.1440">
    <property type="entry name" value="Multidrug efflux transporter AcrB pore domain"/>
    <property type="match status" value="1"/>
</dbReference>
<dbReference type="FunFam" id="3.30.70.1430:FF:000001">
    <property type="entry name" value="Efflux pump membrane transporter"/>
    <property type="match status" value="1"/>
</dbReference>
<feature type="transmembrane region" description="Helical" evidence="9">
    <location>
        <begin position="367"/>
        <end position="390"/>
    </location>
</feature>
<dbReference type="NCBIfam" id="TIGR00915">
    <property type="entry name" value="2A0602"/>
    <property type="match status" value="1"/>
</dbReference>
<evidence type="ECO:0000256" key="3">
    <source>
        <dbReference type="ARBA" id="ARBA00022448"/>
    </source>
</evidence>
<keyword evidence="11" id="KW-1185">Reference proteome</keyword>
<dbReference type="GO" id="GO:0005886">
    <property type="term" value="C:plasma membrane"/>
    <property type="evidence" value="ECO:0007669"/>
    <property type="project" value="UniProtKB-SubCell"/>
</dbReference>
<gene>
    <name evidence="10" type="ordered locus">TERTU_4064</name>
</gene>
<feature type="transmembrane region" description="Helical" evidence="9">
    <location>
        <begin position="920"/>
        <end position="941"/>
    </location>
</feature>